<feature type="domain" description="POTRA" evidence="10">
    <location>
        <begin position="188"/>
        <end position="276"/>
    </location>
</feature>
<dbReference type="GO" id="GO:0009279">
    <property type="term" value="C:cell outer membrane"/>
    <property type="evidence" value="ECO:0007669"/>
    <property type="project" value="UniProtKB-SubCell"/>
</dbReference>
<reference evidence="11 14" key="2">
    <citation type="submission" date="2020-12" db="EMBL/GenBank/DDBJ databases">
        <title>FDA dAtabase for Regulatory Grade micrObial Sequences (FDA-ARGOS): Supporting development and validation of Infectious Disease Dx tests.</title>
        <authorList>
            <person name="Sproer C."/>
            <person name="Gronow S."/>
            <person name="Severitt S."/>
            <person name="Schroder I."/>
            <person name="Tallon L."/>
            <person name="Sadzewicz L."/>
            <person name="Zhao X."/>
            <person name="Boylan J."/>
            <person name="Ott S."/>
            <person name="Bowen H."/>
            <person name="Vavikolanu K."/>
            <person name="Mehta A."/>
            <person name="Aluvathingal J."/>
            <person name="Nadendla S."/>
            <person name="Lowell S."/>
            <person name="Myers T."/>
            <person name="Yan Y."/>
            <person name="Sichtig H."/>
        </authorList>
    </citation>
    <scope>NUCLEOTIDE SEQUENCE [LARGE SCALE GENOMIC DNA]</scope>
    <source>
        <strain evidence="11 14">FDAARGOS_872</strain>
    </source>
</reference>
<keyword evidence="7 8" id="KW-0998">Cell outer membrane</keyword>
<comment type="subcellular location">
    <subcellularLocation>
        <location evidence="8">Cell outer membrane</location>
    </subcellularLocation>
    <subcellularLocation>
        <location evidence="1">Membrane</location>
    </subcellularLocation>
</comment>
<dbReference type="Proteomes" id="UP000594903">
    <property type="component" value="Chromosome"/>
</dbReference>
<feature type="domain" description="POTRA" evidence="10">
    <location>
        <begin position="360"/>
        <end position="434"/>
    </location>
</feature>
<proteinExistence type="inferred from homology"/>
<dbReference type="InterPro" id="IPR039910">
    <property type="entry name" value="D15-like"/>
</dbReference>
<feature type="domain" description="POTRA" evidence="10">
    <location>
        <begin position="37"/>
        <end position="104"/>
    </location>
</feature>
<feature type="signal peptide" evidence="8">
    <location>
        <begin position="1"/>
        <end position="33"/>
    </location>
</feature>
<dbReference type="InterPro" id="IPR023707">
    <property type="entry name" value="OM_assembly_BamA"/>
</dbReference>
<keyword evidence="14" id="KW-1185">Reference proteome</keyword>
<evidence type="ECO:0000259" key="10">
    <source>
        <dbReference type="PROSITE" id="PS51779"/>
    </source>
</evidence>
<comment type="function">
    <text evidence="8">Part of the outer membrane protein assembly complex, which is involved in assembly and insertion of beta-barrel proteins into the outer membrane.</text>
</comment>
<reference evidence="12 13" key="1">
    <citation type="submission" date="2018-06" db="EMBL/GenBank/DDBJ databases">
        <authorList>
            <consortium name="Pathogen Informatics"/>
            <person name="Doyle S."/>
        </authorList>
    </citation>
    <scope>NUCLEOTIDE SEQUENCE [LARGE SCALE GENOMIC DNA]</scope>
    <source>
        <strain evidence="12 13">NCTC11997</strain>
    </source>
</reference>
<comment type="similarity">
    <text evidence="8">Belongs to the BamA family.</text>
</comment>
<evidence type="ECO:0000256" key="8">
    <source>
        <dbReference type="HAMAP-Rule" id="MF_01430"/>
    </source>
</evidence>
<dbReference type="InterPro" id="IPR000184">
    <property type="entry name" value="Bac_surfAg_D15"/>
</dbReference>
<dbReference type="GO" id="GO:0051205">
    <property type="term" value="P:protein insertion into membrane"/>
    <property type="evidence" value="ECO:0007669"/>
    <property type="project" value="UniProtKB-UniRule"/>
</dbReference>
<dbReference type="HAMAP" id="MF_01430">
    <property type="entry name" value="OM_assembly_BamA"/>
    <property type="match status" value="1"/>
</dbReference>
<accession>A0A378XB79</accession>
<dbReference type="EMBL" id="UGSB01000001">
    <property type="protein sequence ID" value="SUA50355.1"/>
    <property type="molecule type" value="Genomic_DNA"/>
</dbReference>
<dbReference type="PANTHER" id="PTHR12815">
    <property type="entry name" value="SORTING AND ASSEMBLY MACHINERY SAMM50 PROTEIN FAMILY MEMBER"/>
    <property type="match status" value="1"/>
</dbReference>
<keyword evidence="6 8" id="KW-0472">Membrane</keyword>
<dbReference type="OrthoDB" id="9803054at2"/>
<sequence precursor="true">MRIRQNFTHNKKSLALNLTAFSLALLMPLKSLAFSPFVVQDIRVTGLQSAEPGMVFSYLPVGVGGTFTEEQATETVQRLYATGLFDDVNIHTQNRIVDIQVVERPIITSLIYEGMNAFNDKELNTSLLAVGFGEGRALNPALLDRAKDEIRSQYILKGHYGATIEHTLTPLPGNRVGVSFQVQEGGRARISDINFVGNEAYSSSTLRKQMVQTTPGYMTWLTGSHRFSREGLESDTKNLRDFYLNRGYLDFHISEPQVSISTDRQDIALNFTVDEGEQYTIRKQQLAGDLMGLNDELHDLIVQREGQVFNNSRAQETGRRIESRFGELGYALAEVNVVPITDPETNQVDVTYFVNPGNRIYVRRINIGGNVRTRDEVIRREVRQQESAWYDEARLSTSRDRIDRLGYFNTVDLTQTAVPGTSDQVDINIDVKEKPTGLINLGVGYGSTDKLSFMAGISQDNIFGSGTNLGLQINTGRYNRSGVIHHTDPYFTSSGISRTTSLYYRESRPYNDYVYDMDERTYRIRTYGFGMNFGVPISEYDRVFVGATFEQNRVTLPKEDHLGYVVIPEAYREFVKHYGETSNVFLFNAGWTKDTRDSGLAPTRGYRTSLDAVVGVGDLSYWVTSASGQYYLPLGKNFTLAFNASVDYGRSFNNSKPFPVIKNMYAGGIGSVRGYDGASLGPRDPVSGDFLGGSSRVLANVQLYLPFPGTNQDRTLRWFLFADAGKVNTTGSGTCSTGNDRYGGVVEDPCDWRYSAGVGLSWQSPMGPLEISWANPINSKPGDEKQQFQFQIGTSF</sequence>
<gene>
    <name evidence="8 11" type="primary">bamA</name>
    <name evidence="11" type="ORF">I6G29_00645</name>
    <name evidence="12" type="ORF">NCTC11997_00165</name>
</gene>
<evidence type="ECO:0000256" key="7">
    <source>
        <dbReference type="ARBA" id="ARBA00023237"/>
    </source>
</evidence>
<protein>
    <recommendedName>
        <fullName evidence="8 9">Outer membrane protein assembly factor BamA</fullName>
    </recommendedName>
</protein>
<dbReference type="NCBIfam" id="TIGR03303">
    <property type="entry name" value="OM_YaeT"/>
    <property type="match status" value="1"/>
</dbReference>
<evidence type="ECO:0000313" key="13">
    <source>
        <dbReference type="Proteomes" id="UP000254603"/>
    </source>
</evidence>
<evidence type="ECO:0000313" key="14">
    <source>
        <dbReference type="Proteomes" id="UP000594903"/>
    </source>
</evidence>
<evidence type="ECO:0000256" key="6">
    <source>
        <dbReference type="ARBA" id="ARBA00023136"/>
    </source>
</evidence>
<keyword evidence="5 8" id="KW-0677">Repeat</keyword>
<keyword evidence="3 8" id="KW-0812">Transmembrane</keyword>
<dbReference type="Gene3D" id="3.10.20.310">
    <property type="entry name" value="membrane protein fhac"/>
    <property type="match status" value="5"/>
</dbReference>
<dbReference type="PROSITE" id="PS51779">
    <property type="entry name" value="POTRA"/>
    <property type="match status" value="3"/>
</dbReference>
<dbReference type="Pfam" id="PF07244">
    <property type="entry name" value="POTRA"/>
    <property type="match status" value="4"/>
</dbReference>
<dbReference type="Pfam" id="PF01103">
    <property type="entry name" value="Omp85"/>
    <property type="match status" value="1"/>
</dbReference>
<dbReference type="Proteomes" id="UP000254603">
    <property type="component" value="Unassembled WGS sequence"/>
</dbReference>
<dbReference type="InterPro" id="IPR034746">
    <property type="entry name" value="POTRA"/>
</dbReference>
<dbReference type="InterPro" id="IPR010827">
    <property type="entry name" value="BamA/TamA_POTRA"/>
</dbReference>
<dbReference type="RefSeq" id="WP_018574902.1">
    <property type="nucleotide sequence ID" value="NZ_CP065725.1"/>
</dbReference>
<evidence type="ECO:0000256" key="4">
    <source>
        <dbReference type="ARBA" id="ARBA00022729"/>
    </source>
</evidence>
<evidence type="ECO:0000256" key="9">
    <source>
        <dbReference type="NCBIfam" id="TIGR03303"/>
    </source>
</evidence>
<evidence type="ECO:0000256" key="5">
    <source>
        <dbReference type="ARBA" id="ARBA00022737"/>
    </source>
</evidence>
<dbReference type="PANTHER" id="PTHR12815:SF23">
    <property type="entry name" value="OUTER MEMBRANE PROTEIN ASSEMBLY FACTOR BAMA"/>
    <property type="match status" value="1"/>
</dbReference>
<keyword evidence="2 8" id="KW-1134">Transmembrane beta strand</keyword>
<evidence type="ECO:0000313" key="12">
    <source>
        <dbReference type="EMBL" id="SUA50355.1"/>
    </source>
</evidence>
<evidence type="ECO:0000256" key="1">
    <source>
        <dbReference type="ARBA" id="ARBA00004370"/>
    </source>
</evidence>
<dbReference type="PIRSF" id="PIRSF006076">
    <property type="entry name" value="OM_assembly_OMP85"/>
    <property type="match status" value="1"/>
</dbReference>
<organism evidence="12 13">
    <name type="scientific">Oligella ureolytica</name>
    <dbReference type="NCBI Taxonomy" id="90244"/>
    <lineage>
        <taxon>Bacteria</taxon>
        <taxon>Pseudomonadati</taxon>
        <taxon>Pseudomonadota</taxon>
        <taxon>Betaproteobacteria</taxon>
        <taxon>Burkholderiales</taxon>
        <taxon>Alcaligenaceae</taxon>
        <taxon>Oligella</taxon>
    </lineage>
</organism>
<keyword evidence="4 8" id="KW-0732">Signal</keyword>
<dbReference type="GO" id="GO:0043165">
    <property type="term" value="P:Gram-negative-bacterium-type cell outer membrane assembly"/>
    <property type="evidence" value="ECO:0007669"/>
    <property type="project" value="UniProtKB-UniRule"/>
</dbReference>
<comment type="subunit">
    <text evidence="8">Part of the Bam complex.</text>
</comment>
<evidence type="ECO:0000256" key="3">
    <source>
        <dbReference type="ARBA" id="ARBA00022692"/>
    </source>
</evidence>
<evidence type="ECO:0000256" key="2">
    <source>
        <dbReference type="ARBA" id="ARBA00022452"/>
    </source>
</evidence>
<name>A0A378XB79_9BURK</name>
<feature type="chain" id="PRO_5017092687" description="Outer membrane protein assembly factor BamA" evidence="8">
    <location>
        <begin position="34"/>
        <end position="796"/>
    </location>
</feature>
<dbReference type="EMBL" id="CP065725">
    <property type="protein sequence ID" value="QPT40185.1"/>
    <property type="molecule type" value="Genomic_DNA"/>
</dbReference>
<dbReference type="Gene3D" id="2.40.160.50">
    <property type="entry name" value="membrane protein fhac: a member of the omp85/tpsb transporter family"/>
    <property type="match status" value="1"/>
</dbReference>
<evidence type="ECO:0000313" key="11">
    <source>
        <dbReference type="EMBL" id="QPT40185.1"/>
    </source>
</evidence>
<dbReference type="AlphaFoldDB" id="A0A378XB79"/>
<dbReference type="STRING" id="1122619.GCA_000373745_01728"/>